<dbReference type="PANTHER" id="PTHR30447:SF0">
    <property type="entry name" value="FRUCTOSE-1,6-BISPHOSPHATASE 1 CLASS 2-RELATED"/>
    <property type="match status" value="1"/>
</dbReference>
<dbReference type="AlphaFoldDB" id="X0W822"/>
<keyword evidence="3" id="KW-0464">Manganese</keyword>
<dbReference type="EMBL" id="BARS01039597">
    <property type="protein sequence ID" value="GAG20758.1"/>
    <property type="molecule type" value="Genomic_DNA"/>
</dbReference>
<proteinExistence type="predicted"/>
<accession>X0W822</accession>
<evidence type="ECO:0000256" key="3">
    <source>
        <dbReference type="ARBA" id="ARBA00023211"/>
    </source>
</evidence>
<dbReference type="InterPro" id="IPR004464">
    <property type="entry name" value="FBPase_class-2/SBPase"/>
</dbReference>
<dbReference type="GO" id="GO:0046872">
    <property type="term" value="F:metal ion binding"/>
    <property type="evidence" value="ECO:0007669"/>
    <property type="project" value="UniProtKB-KW"/>
</dbReference>
<dbReference type="Gene3D" id="3.30.540.10">
    <property type="entry name" value="Fructose-1,6-Bisphosphatase, subunit A, domain 1"/>
    <property type="match status" value="1"/>
</dbReference>
<evidence type="ECO:0000256" key="4">
    <source>
        <dbReference type="ARBA" id="ARBA00023277"/>
    </source>
</evidence>
<protein>
    <recommendedName>
        <fullName evidence="6">Fructose-bisphosphatase</fullName>
    </recommendedName>
</protein>
<dbReference type="SUPFAM" id="SSF56655">
    <property type="entry name" value="Carbohydrate phosphatase"/>
    <property type="match status" value="1"/>
</dbReference>
<dbReference type="PANTHER" id="PTHR30447">
    <property type="entry name" value="FRUCTOSE-1,6-BISPHOSPHATASE CLASS 2"/>
    <property type="match status" value="1"/>
</dbReference>
<dbReference type="GO" id="GO:0006094">
    <property type="term" value="P:gluconeogenesis"/>
    <property type="evidence" value="ECO:0007669"/>
    <property type="project" value="InterPro"/>
</dbReference>
<dbReference type="Pfam" id="PF03320">
    <property type="entry name" value="FBPase_glpX"/>
    <property type="match status" value="1"/>
</dbReference>
<name>X0W822_9ZZZZ</name>
<dbReference type="GO" id="GO:0005829">
    <property type="term" value="C:cytosol"/>
    <property type="evidence" value="ECO:0007669"/>
    <property type="project" value="TreeGrafter"/>
</dbReference>
<sequence length="254" mass="26609">TEAAAMAAARFLGRGNKKLVDQAAVDAMRLALGYVSMDGIVVIGEGEKDEAPMLYIGEHIGGGSGLQVDIAVDPVDGTTLVANGLPEAISAVALSARGTINCPRQFVYMDKIATGPEAGDVIDINAPVEENLKNIARAKKRNVSDLTVVVLDRPRHEQLLFEIRSAGARVKLIPAGDLAAGIQAALPETGVDVLLGIGGTPEGVLTAAAIQCIGGIIQCKAWPRDDRERDAALKAGIDLDKVYYTDDLINSDDV</sequence>
<organism evidence="5">
    <name type="scientific">marine sediment metagenome</name>
    <dbReference type="NCBI Taxonomy" id="412755"/>
    <lineage>
        <taxon>unclassified sequences</taxon>
        <taxon>metagenomes</taxon>
        <taxon>ecological metagenomes</taxon>
    </lineage>
</organism>
<reference evidence="5" key="1">
    <citation type="journal article" date="2014" name="Front. Microbiol.">
        <title>High frequency of phylogenetically diverse reductive dehalogenase-homologous genes in deep subseafloor sedimentary metagenomes.</title>
        <authorList>
            <person name="Kawai M."/>
            <person name="Futagami T."/>
            <person name="Toyoda A."/>
            <person name="Takaki Y."/>
            <person name="Nishi S."/>
            <person name="Hori S."/>
            <person name="Arai W."/>
            <person name="Tsubouchi T."/>
            <person name="Morono Y."/>
            <person name="Uchiyama I."/>
            <person name="Ito T."/>
            <person name="Fujiyama A."/>
            <person name="Inagaki F."/>
            <person name="Takami H."/>
        </authorList>
    </citation>
    <scope>NUCLEOTIDE SEQUENCE</scope>
    <source>
        <strain evidence="5">Expedition CK06-06</strain>
    </source>
</reference>
<evidence type="ECO:0008006" key="6">
    <source>
        <dbReference type="Google" id="ProtNLM"/>
    </source>
</evidence>
<gene>
    <name evidence="5" type="ORF">S01H1_60459</name>
</gene>
<dbReference type="GO" id="GO:0006071">
    <property type="term" value="P:glycerol metabolic process"/>
    <property type="evidence" value="ECO:0007669"/>
    <property type="project" value="InterPro"/>
</dbReference>
<feature type="non-terminal residue" evidence="5">
    <location>
        <position position="254"/>
    </location>
</feature>
<dbReference type="GO" id="GO:0030388">
    <property type="term" value="P:fructose 1,6-bisphosphate metabolic process"/>
    <property type="evidence" value="ECO:0007669"/>
    <property type="project" value="TreeGrafter"/>
</dbReference>
<dbReference type="NCBIfam" id="TIGR00330">
    <property type="entry name" value="glpX"/>
    <property type="match status" value="1"/>
</dbReference>
<dbReference type="GO" id="GO:0042132">
    <property type="term" value="F:fructose 1,6-bisphosphate 1-phosphatase activity"/>
    <property type="evidence" value="ECO:0007669"/>
    <property type="project" value="InterPro"/>
</dbReference>
<keyword evidence="4" id="KW-0119">Carbohydrate metabolism</keyword>
<dbReference type="Gene3D" id="3.40.190.90">
    <property type="match status" value="1"/>
</dbReference>
<feature type="non-terminal residue" evidence="5">
    <location>
        <position position="1"/>
    </location>
</feature>
<dbReference type="FunFam" id="3.40.190.90:FF:000001">
    <property type="entry name" value="Fructose-1,6-bisphosphatase"/>
    <property type="match status" value="1"/>
</dbReference>
<keyword evidence="2" id="KW-0378">Hydrolase</keyword>
<comment type="caution">
    <text evidence="5">The sequence shown here is derived from an EMBL/GenBank/DDBJ whole genome shotgun (WGS) entry which is preliminary data.</text>
</comment>
<evidence type="ECO:0000256" key="2">
    <source>
        <dbReference type="ARBA" id="ARBA00022801"/>
    </source>
</evidence>
<keyword evidence="1" id="KW-0479">Metal-binding</keyword>
<evidence type="ECO:0000256" key="1">
    <source>
        <dbReference type="ARBA" id="ARBA00022723"/>
    </source>
</evidence>
<evidence type="ECO:0000313" key="5">
    <source>
        <dbReference type="EMBL" id="GAG20758.1"/>
    </source>
</evidence>